<evidence type="ECO:0000313" key="3">
    <source>
        <dbReference type="Proteomes" id="UP000298030"/>
    </source>
</evidence>
<comment type="caution">
    <text evidence="2">The sequence shown here is derived from an EMBL/GenBank/DDBJ whole genome shotgun (WGS) entry which is preliminary data.</text>
</comment>
<dbReference type="SUPFAM" id="SSF48371">
    <property type="entry name" value="ARM repeat"/>
    <property type="match status" value="1"/>
</dbReference>
<dbReference type="AlphaFoldDB" id="A0A4Y7U0P5"/>
<dbReference type="EMBL" id="QPFP01000001">
    <property type="protein sequence ID" value="TEB39995.1"/>
    <property type="molecule type" value="Genomic_DNA"/>
</dbReference>
<gene>
    <name evidence="2" type="ORF">FA13DRAFT_1724216</name>
</gene>
<dbReference type="InterPro" id="IPR016024">
    <property type="entry name" value="ARM-type_fold"/>
</dbReference>
<keyword evidence="3" id="KW-1185">Reference proteome</keyword>
<sequence>MARTQTKNRLRTLVVDSPRPFYPPALLPLFASRTQSGGTSTTARSTPSLTLEASDNGDLDEEPEFDVGPEESRTSSTPPKPTERFDTRMTTTPRVIAQLAQRRKTLSIHPSTSNRWYYEESLLPLVARYDGGPRIPAEENYYTDVGGKIMMPQSRNPEPAWMRAFLLGSEYNSTTAQSIHATRVVSVLGGPSKWTSADLQKLCQTIVYRAGDCPRGTVHTFAHFVLSIQQAFSGPAAAATGAVRFAQSLGHEVLSLFVYCWRDFRFTVPEYNENGWTMTPMETLRDIAICLNMAEFMGDLCNLGVLSQDFMVVALCTVLTNMRSLQHIEALKDLIICGGLGLWGTGKGWQADQYTRITQAIDPSRLCDQALEDLSPLSNGKERARRSSLEIIGFFNQRVPRSWLYSVPQTCRRLS</sequence>
<reference evidence="2 3" key="1">
    <citation type="journal article" date="2019" name="Nat. Ecol. Evol.">
        <title>Megaphylogeny resolves global patterns of mushroom evolution.</title>
        <authorList>
            <person name="Varga T."/>
            <person name="Krizsan K."/>
            <person name="Foldi C."/>
            <person name="Dima B."/>
            <person name="Sanchez-Garcia M."/>
            <person name="Sanchez-Ramirez S."/>
            <person name="Szollosi G.J."/>
            <person name="Szarkandi J.G."/>
            <person name="Papp V."/>
            <person name="Albert L."/>
            <person name="Andreopoulos W."/>
            <person name="Angelini C."/>
            <person name="Antonin V."/>
            <person name="Barry K.W."/>
            <person name="Bougher N.L."/>
            <person name="Buchanan P."/>
            <person name="Buyck B."/>
            <person name="Bense V."/>
            <person name="Catcheside P."/>
            <person name="Chovatia M."/>
            <person name="Cooper J."/>
            <person name="Damon W."/>
            <person name="Desjardin D."/>
            <person name="Finy P."/>
            <person name="Geml J."/>
            <person name="Haridas S."/>
            <person name="Hughes K."/>
            <person name="Justo A."/>
            <person name="Karasinski D."/>
            <person name="Kautmanova I."/>
            <person name="Kiss B."/>
            <person name="Kocsube S."/>
            <person name="Kotiranta H."/>
            <person name="LaButti K.M."/>
            <person name="Lechner B.E."/>
            <person name="Liimatainen K."/>
            <person name="Lipzen A."/>
            <person name="Lukacs Z."/>
            <person name="Mihaltcheva S."/>
            <person name="Morgado L.N."/>
            <person name="Niskanen T."/>
            <person name="Noordeloos M.E."/>
            <person name="Ohm R.A."/>
            <person name="Ortiz-Santana B."/>
            <person name="Ovrebo C."/>
            <person name="Racz N."/>
            <person name="Riley R."/>
            <person name="Savchenko A."/>
            <person name="Shiryaev A."/>
            <person name="Soop K."/>
            <person name="Spirin V."/>
            <person name="Szebenyi C."/>
            <person name="Tomsovsky M."/>
            <person name="Tulloss R.E."/>
            <person name="Uehling J."/>
            <person name="Grigoriev I.V."/>
            <person name="Vagvolgyi C."/>
            <person name="Papp T."/>
            <person name="Martin F.M."/>
            <person name="Miettinen O."/>
            <person name="Hibbett D.S."/>
            <person name="Nagy L.G."/>
        </authorList>
    </citation>
    <scope>NUCLEOTIDE SEQUENCE [LARGE SCALE GENOMIC DNA]</scope>
    <source>
        <strain evidence="2 3">FP101781</strain>
    </source>
</reference>
<evidence type="ECO:0000256" key="1">
    <source>
        <dbReference type="SAM" id="MobiDB-lite"/>
    </source>
</evidence>
<dbReference type="Proteomes" id="UP000298030">
    <property type="component" value="Unassembled WGS sequence"/>
</dbReference>
<feature type="compositionally biased region" description="Acidic residues" evidence="1">
    <location>
        <begin position="55"/>
        <end position="69"/>
    </location>
</feature>
<organism evidence="2 3">
    <name type="scientific">Coprinellus micaceus</name>
    <name type="common">Glistening ink-cap mushroom</name>
    <name type="synonym">Coprinus micaceus</name>
    <dbReference type="NCBI Taxonomy" id="71717"/>
    <lineage>
        <taxon>Eukaryota</taxon>
        <taxon>Fungi</taxon>
        <taxon>Dikarya</taxon>
        <taxon>Basidiomycota</taxon>
        <taxon>Agaricomycotina</taxon>
        <taxon>Agaricomycetes</taxon>
        <taxon>Agaricomycetidae</taxon>
        <taxon>Agaricales</taxon>
        <taxon>Agaricineae</taxon>
        <taxon>Psathyrellaceae</taxon>
        <taxon>Coprinellus</taxon>
    </lineage>
</organism>
<feature type="region of interest" description="Disordered" evidence="1">
    <location>
        <begin position="32"/>
        <end position="86"/>
    </location>
</feature>
<evidence type="ECO:0000313" key="2">
    <source>
        <dbReference type="EMBL" id="TEB39995.1"/>
    </source>
</evidence>
<accession>A0A4Y7U0P5</accession>
<name>A0A4Y7U0P5_COPMI</name>
<feature type="compositionally biased region" description="Polar residues" evidence="1">
    <location>
        <begin position="32"/>
        <end position="53"/>
    </location>
</feature>
<protein>
    <submittedName>
        <fullName evidence="2">Uncharacterized protein</fullName>
    </submittedName>
</protein>
<proteinExistence type="predicted"/>
<dbReference type="OrthoDB" id="3071225at2759"/>